<protein>
    <submittedName>
        <fullName evidence="2">Uncharacterized protein</fullName>
    </submittedName>
</protein>
<reference evidence="2" key="1">
    <citation type="submission" date="2021-02" db="EMBL/GenBank/DDBJ databases">
        <authorList>
            <person name="Nowell W R."/>
        </authorList>
    </citation>
    <scope>NUCLEOTIDE SEQUENCE</scope>
</reference>
<accession>A0A819SSD2</accession>
<sequence length="94" mass="11213">MPPQEIGFYNYVKNTWIDDDDRALFSYDGIIDFNNHLNNVVHPRFYLFIRAIQNDYAYKSAISSRHPATDILSPRKKLFVNRNARLHNLEEHFI</sequence>
<gene>
    <name evidence="2" type="ORF">JBS370_LOCUS30437</name>
    <name evidence="1" type="ORF">ZHD862_LOCUS25626</name>
</gene>
<organism evidence="2 3">
    <name type="scientific">Rotaria sordida</name>
    <dbReference type="NCBI Taxonomy" id="392033"/>
    <lineage>
        <taxon>Eukaryota</taxon>
        <taxon>Metazoa</taxon>
        <taxon>Spiralia</taxon>
        <taxon>Gnathifera</taxon>
        <taxon>Rotifera</taxon>
        <taxon>Eurotatoria</taxon>
        <taxon>Bdelloidea</taxon>
        <taxon>Philodinida</taxon>
        <taxon>Philodinidae</taxon>
        <taxon>Rotaria</taxon>
    </lineage>
</organism>
<proteinExistence type="predicted"/>
<dbReference type="Proteomes" id="UP000663864">
    <property type="component" value="Unassembled WGS sequence"/>
</dbReference>
<evidence type="ECO:0000313" key="3">
    <source>
        <dbReference type="Proteomes" id="UP000663836"/>
    </source>
</evidence>
<dbReference type="Proteomes" id="UP000663836">
    <property type="component" value="Unassembled WGS sequence"/>
</dbReference>
<dbReference type="AlphaFoldDB" id="A0A819SSD2"/>
<evidence type="ECO:0000313" key="1">
    <source>
        <dbReference type="EMBL" id="CAF1255666.1"/>
    </source>
</evidence>
<evidence type="ECO:0000313" key="2">
    <source>
        <dbReference type="EMBL" id="CAF4076199.1"/>
    </source>
</evidence>
<name>A0A819SSD2_9BILA</name>
<comment type="caution">
    <text evidence="2">The sequence shown here is derived from an EMBL/GenBank/DDBJ whole genome shotgun (WGS) entry which is preliminary data.</text>
</comment>
<dbReference type="EMBL" id="CAJNOT010001845">
    <property type="protein sequence ID" value="CAF1255666.1"/>
    <property type="molecule type" value="Genomic_DNA"/>
</dbReference>
<dbReference type="EMBL" id="CAJOBD010007011">
    <property type="protein sequence ID" value="CAF4076199.1"/>
    <property type="molecule type" value="Genomic_DNA"/>
</dbReference>